<evidence type="ECO:0000313" key="2">
    <source>
        <dbReference type="EMBL" id="TWF80048.1"/>
    </source>
</evidence>
<dbReference type="EMBL" id="VIWU01000001">
    <property type="protein sequence ID" value="TWF80048.1"/>
    <property type="molecule type" value="Genomic_DNA"/>
</dbReference>
<dbReference type="Proteomes" id="UP000321261">
    <property type="component" value="Unassembled WGS sequence"/>
</dbReference>
<dbReference type="AlphaFoldDB" id="A0A561SYU9"/>
<accession>A0A561SYU9</accession>
<organism evidence="2 3">
    <name type="scientific">Pseudonocardia hierapolitana</name>
    <dbReference type="NCBI Taxonomy" id="1128676"/>
    <lineage>
        <taxon>Bacteria</taxon>
        <taxon>Bacillati</taxon>
        <taxon>Actinomycetota</taxon>
        <taxon>Actinomycetes</taxon>
        <taxon>Pseudonocardiales</taxon>
        <taxon>Pseudonocardiaceae</taxon>
        <taxon>Pseudonocardia</taxon>
    </lineage>
</organism>
<feature type="region of interest" description="Disordered" evidence="1">
    <location>
        <begin position="1"/>
        <end position="28"/>
    </location>
</feature>
<proteinExistence type="predicted"/>
<evidence type="ECO:0000256" key="1">
    <source>
        <dbReference type="SAM" id="MobiDB-lite"/>
    </source>
</evidence>
<name>A0A561SYU9_9PSEU</name>
<protein>
    <recommendedName>
        <fullName evidence="4">Restriction endonuclease</fullName>
    </recommendedName>
</protein>
<comment type="caution">
    <text evidence="2">The sequence shown here is derived from an EMBL/GenBank/DDBJ whole genome shotgun (WGS) entry which is preliminary data.</text>
</comment>
<reference evidence="2 3" key="1">
    <citation type="submission" date="2019-06" db="EMBL/GenBank/DDBJ databases">
        <title>Sequencing the genomes of 1000 actinobacteria strains.</title>
        <authorList>
            <person name="Klenk H.-P."/>
        </authorList>
    </citation>
    <scope>NUCLEOTIDE SEQUENCE [LARGE SCALE GENOMIC DNA]</scope>
    <source>
        <strain evidence="2 3">DSM 45671</strain>
    </source>
</reference>
<evidence type="ECO:0008006" key="4">
    <source>
        <dbReference type="Google" id="ProtNLM"/>
    </source>
</evidence>
<evidence type="ECO:0000313" key="3">
    <source>
        <dbReference type="Proteomes" id="UP000321261"/>
    </source>
</evidence>
<keyword evidence="3" id="KW-1185">Reference proteome</keyword>
<sequence>MFRLKRSEPVPVDLPSLPVPPPSTHTVTNVPIEERHTERAHVTPTREPYEAERREAELVHRYRRALDLDGQVVSRLRVVPAGESAPIYSDLWNETTGELVEAKGTVTRDALRMAVGQLLDYGRFVDSKRYAVLVPTRPRDDLLAFLAAAGVTAIYSDGARCTRAEP</sequence>
<gene>
    <name evidence="2" type="ORF">FHX44_115985</name>
</gene>